<dbReference type="EMBL" id="WWEO01000044">
    <property type="protein sequence ID" value="NCD70961.1"/>
    <property type="molecule type" value="Genomic_DNA"/>
</dbReference>
<reference evidence="2" key="2">
    <citation type="submission" date="2020-10" db="EMBL/GenBank/DDBJ databases">
        <title>Mucilaginibacter sp. nov., isolated from soil.</title>
        <authorList>
            <person name="Jeon C.O."/>
        </authorList>
    </citation>
    <scope>NUCLEOTIDE SEQUENCE</scope>
    <source>
        <strain evidence="2">R11</strain>
    </source>
</reference>
<evidence type="ECO:0000259" key="1">
    <source>
        <dbReference type="Pfam" id="PF26395"/>
    </source>
</evidence>
<accession>A0A966DUZ3</accession>
<gene>
    <name evidence="2" type="ORF">GSY63_16465</name>
</gene>
<keyword evidence="3" id="KW-1185">Reference proteome</keyword>
<protein>
    <recommendedName>
        <fullName evidence="1">Type II CBASS E2 protein domain-containing protein</fullName>
    </recommendedName>
</protein>
<dbReference type="Proteomes" id="UP000638732">
    <property type="component" value="Unassembled WGS sequence"/>
</dbReference>
<dbReference type="Pfam" id="PF26395">
    <property type="entry name" value="E2-CBASS"/>
    <property type="match status" value="1"/>
</dbReference>
<evidence type="ECO:0000313" key="2">
    <source>
        <dbReference type="EMBL" id="NCD70961.1"/>
    </source>
</evidence>
<comment type="caution">
    <text evidence="2">The sequence shown here is derived from an EMBL/GenBank/DDBJ whole genome shotgun (WGS) entry which is preliminary data.</text>
</comment>
<proteinExistence type="predicted"/>
<evidence type="ECO:0000313" key="3">
    <source>
        <dbReference type="Proteomes" id="UP000638732"/>
    </source>
</evidence>
<organism evidence="2 3">
    <name type="scientific">Mucilaginibacter agri</name>
    <dbReference type="NCBI Taxonomy" id="2695265"/>
    <lineage>
        <taxon>Bacteria</taxon>
        <taxon>Pseudomonadati</taxon>
        <taxon>Bacteroidota</taxon>
        <taxon>Sphingobacteriia</taxon>
        <taxon>Sphingobacteriales</taxon>
        <taxon>Sphingobacteriaceae</taxon>
        <taxon>Mucilaginibacter</taxon>
    </lineage>
</organism>
<dbReference type="InterPro" id="IPR058588">
    <property type="entry name" value="E2-CBASS"/>
</dbReference>
<sequence>MKNYFNNSLLTAKPLSQQAQAIRLKWPGFTVGISGNKLKAIGDLQPTSRSLVYKVQVLYQLGDMPDIILLNPKIETNFKGDMPEHLYSEQRLCLYRPIYGEFKPSDLVSETILPWTSLWLYHYEVWHIVGEWLGGGEHPGVI</sequence>
<name>A0A966DUZ3_9SPHI</name>
<reference evidence="2" key="1">
    <citation type="submission" date="2020-01" db="EMBL/GenBank/DDBJ databases">
        <authorList>
            <person name="Seo Y.L."/>
        </authorList>
    </citation>
    <scope>NUCLEOTIDE SEQUENCE</scope>
    <source>
        <strain evidence="2">R11</strain>
    </source>
</reference>
<dbReference type="AlphaFoldDB" id="A0A966DUZ3"/>
<dbReference type="RefSeq" id="WP_166586943.1">
    <property type="nucleotide sequence ID" value="NZ_WWEO01000044.1"/>
</dbReference>
<feature type="domain" description="Type II CBASS E2 protein" evidence="1">
    <location>
        <begin position="18"/>
        <end position="139"/>
    </location>
</feature>